<dbReference type="AlphaFoldDB" id="A0ABD1PR25"/>
<comment type="caution">
    <text evidence="2">The sequence shown here is derived from an EMBL/GenBank/DDBJ whole genome shotgun (WGS) entry which is preliminary data.</text>
</comment>
<evidence type="ECO:0000313" key="3">
    <source>
        <dbReference type="Proteomes" id="UP001604336"/>
    </source>
</evidence>
<feature type="compositionally biased region" description="Basic and acidic residues" evidence="1">
    <location>
        <begin position="47"/>
        <end position="62"/>
    </location>
</feature>
<accession>A0ABD1PR25</accession>
<name>A0ABD1PR25_9LAMI</name>
<proteinExistence type="predicted"/>
<dbReference type="Proteomes" id="UP001604336">
    <property type="component" value="Unassembled WGS sequence"/>
</dbReference>
<reference evidence="3" key="1">
    <citation type="submission" date="2024-07" db="EMBL/GenBank/DDBJ databases">
        <title>Two chromosome-level genome assemblies of Korean endemic species Abeliophyllum distichum and Forsythia ovata (Oleaceae).</title>
        <authorList>
            <person name="Jang H."/>
        </authorList>
    </citation>
    <scope>NUCLEOTIDE SEQUENCE [LARGE SCALE GENOMIC DNA]</scope>
</reference>
<evidence type="ECO:0000256" key="1">
    <source>
        <dbReference type="SAM" id="MobiDB-lite"/>
    </source>
</evidence>
<keyword evidence="3" id="KW-1185">Reference proteome</keyword>
<evidence type="ECO:0000313" key="2">
    <source>
        <dbReference type="EMBL" id="KAL2466371.1"/>
    </source>
</evidence>
<feature type="region of interest" description="Disordered" evidence="1">
    <location>
        <begin position="1"/>
        <end position="67"/>
    </location>
</feature>
<protein>
    <submittedName>
        <fullName evidence="2">Cyclin-B1-1</fullName>
    </submittedName>
</protein>
<sequence length="174" mass="19255">MTVNAKGHNAVDEAMPNAVVKKPAQKKATTKLKPKSEEVIDISSNAEEVKKEKPVVNKEKTEQQSLKNKAPTLTSTLTTRSKAYYGLNYKPKEQIVDIDVADVNNDLDVVEYVEEIYKFFKLVEAPSVSTSGPSYSRSDLRLLLGVLGASLAPVHVSNNGPLLPEEDNFFFHSY</sequence>
<dbReference type="EMBL" id="JBFOLK010000013">
    <property type="protein sequence ID" value="KAL2466371.1"/>
    <property type="molecule type" value="Genomic_DNA"/>
</dbReference>
<feature type="compositionally biased region" description="Basic residues" evidence="1">
    <location>
        <begin position="23"/>
        <end position="33"/>
    </location>
</feature>
<gene>
    <name evidence="2" type="ORF">Adt_42222</name>
</gene>
<organism evidence="2 3">
    <name type="scientific">Abeliophyllum distichum</name>
    <dbReference type="NCBI Taxonomy" id="126358"/>
    <lineage>
        <taxon>Eukaryota</taxon>
        <taxon>Viridiplantae</taxon>
        <taxon>Streptophyta</taxon>
        <taxon>Embryophyta</taxon>
        <taxon>Tracheophyta</taxon>
        <taxon>Spermatophyta</taxon>
        <taxon>Magnoliopsida</taxon>
        <taxon>eudicotyledons</taxon>
        <taxon>Gunneridae</taxon>
        <taxon>Pentapetalae</taxon>
        <taxon>asterids</taxon>
        <taxon>lamiids</taxon>
        <taxon>Lamiales</taxon>
        <taxon>Oleaceae</taxon>
        <taxon>Forsythieae</taxon>
        <taxon>Abeliophyllum</taxon>
    </lineage>
</organism>